<organism evidence="1 2">
    <name type="scientific">Athelia psychrophila</name>
    <dbReference type="NCBI Taxonomy" id="1759441"/>
    <lineage>
        <taxon>Eukaryota</taxon>
        <taxon>Fungi</taxon>
        <taxon>Dikarya</taxon>
        <taxon>Basidiomycota</taxon>
        <taxon>Agaricomycotina</taxon>
        <taxon>Agaricomycetes</taxon>
        <taxon>Agaricomycetidae</taxon>
        <taxon>Atheliales</taxon>
        <taxon>Atheliaceae</taxon>
        <taxon>Athelia</taxon>
    </lineage>
</organism>
<sequence>MVIGVRIDHYKHSTPFPGIALFPNDTPVHKSSLETLKPVEGAANAPKYTLSTGGLTAEITENLYTLTFKALNGKELTATGYKHQAIVDVPQKWLGNTASNASCLATDLIAVFSTPPSLTYSSVQLASMSRVVRELHWGVIVVDNAKLGISAAVVQDAAKANHAEHDMSPREAFRIHKRAIFWSMAPSGP</sequence>
<dbReference type="STRING" id="436010.A0A167T2X5"/>
<gene>
    <name evidence="1" type="ORF">FIBSPDRAFT_969912</name>
</gene>
<dbReference type="Proteomes" id="UP000076532">
    <property type="component" value="Unassembled WGS sequence"/>
</dbReference>
<keyword evidence="2" id="KW-1185">Reference proteome</keyword>
<name>A0A167T2X5_9AGAM</name>
<accession>A0A167T2X5</accession>
<protein>
    <submittedName>
        <fullName evidence="1">Uncharacterized protein</fullName>
    </submittedName>
</protein>
<dbReference type="AlphaFoldDB" id="A0A167T2X5"/>
<dbReference type="EMBL" id="KV418509">
    <property type="protein sequence ID" value="KZP02508.1"/>
    <property type="molecule type" value="Genomic_DNA"/>
</dbReference>
<evidence type="ECO:0000313" key="1">
    <source>
        <dbReference type="EMBL" id="KZP02508.1"/>
    </source>
</evidence>
<evidence type="ECO:0000313" key="2">
    <source>
        <dbReference type="Proteomes" id="UP000076532"/>
    </source>
</evidence>
<proteinExistence type="predicted"/>
<reference evidence="1 2" key="1">
    <citation type="journal article" date="2016" name="Mol. Biol. Evol.">
        <title>Comparative Genomics of Early-Diverging Mushroom-Forming Fungi Provides Insights into the Origins of Lignocellulose Decay Capabilities.</title>
        <authorList>
            <person name="Nagy L.G."/>
            <person name="Riley R."/>
            <person name="Tritt A."/>
            <person name="Adam C."/>
            <person name="Daum C."/>
            <person name="Floudas D."/>
            <person name="Sun H."/>
            <person name="Yadav J.S."/>
            <person name="Pangilinan J."/>
            <person name="Larsson K.H."/>
            <person name="Matsuura K."/>
            <person name="Barry K."/>
            <person name="Labutti K."/>
            <person name="Kuo R."/>
            <person name="Ohm R.A."/>
            <person name="Bhattacharya S.S."/>
            <person name="Shirouzu T."/>
            <person name="Yoshinaga Y."/>
            <person name="Martin F.M."/>
            <person name="Grigoriev I.V."/>
            <person name="Hibbett D.S."/>
        </authorList>
    </citation>
    <scope>NUCLEOTIDE SEQUENCE [LARGE SCALE GENOMIC DNA]</scope>
    <source>
        <strain evidence="1 2">CBS 109695</strain>
    </source>
</reference>